<reference evidence="1" key="1">
    <citation type="submission" date="2023-03" db="EMBL/GenBank/DDBJ databases">
        <title>Chromosome-scale reference genome and RAD-based genetic map of yellow starthistle (Centaurea solstitialis) reveal putative structural variation and QTLs associated with invader traits.</title>
        <authorList>
            <person name="Reatini B."/>
            <person name="Cang F.A."/>
            <person name="Jiang Q."/>
            <person name="Mckibben M.T.W."/>
            <person name="Barker M.S."/>
            <person name="Rieseberg L.H."/>
            <person name="Dlugosch K.M."/>
        </authorList>
    </citation>
    <scope>NUCLEOTIDE SEQUENCE</scope>
    <source>
        <strain evidence="1">CAN-66</strain>
        <tissue evidence="1">Leaf</tissue>
    </source>
</reference>
<keyword evidence="2" id="KW-1185">Reference proteome</keyword>
<protein>
    <submittedName>
        <fullName evidence="1">Uncharacterized protein</fullName>
    </submittedName>
</protein>
<dbReference type="Proteomes" id="UP001172457">
    <property type="component" value="Chromosome 4"/>
</dbReference>
<dbReference type="AlphaFoldDB" id="A0AA38SZY1"/>
<proteinExistence type="predicted"/>
<organism evidence="1 2">
    <name type="scientific">Centaurea solstitialis</name>
    <name type="common">yellow star-thistle</name>
    <dbReference type="NCBI Taxonomy" id="347529"/>
    <lineage>
        <taxon>Eukaryota</taxon>
        <taxon>Viridiplantae</taxon>
        <taxon>Streptophyta</taxon>
        <taxon>Embryophyta</taxon>
        <taxon>Tracheophyta</taxon>
        <taxon>Spermatophyta</taxon>
        <taxon>Magnoliopsida</taxon>
        <taxon>eudicotyledons</taxon>
        <taxon>Gunneridae</taxon>
        <taxon>Pentapetalae</taxon>
        <taxon>asterids</taxon>
        <taxon>campanulids</taxon>
        <taxon>Asterales</taxon>
        <taxon>Asteraceae</taxon>
        <taxon>Carduoideae</taxon>
        <taxon>Cardueae</taxon>
        <taxon>Centaureinae</taxon>
        <taxon>Centaurea</taxon>
    </lineage>
</organism>
<name>A0AA38SZY1_9ASTR</name>
<dbReference type="EMBL" id="JARYMX010000004">
    <property type="protein sequence ID" value="KAJ9551803.1"/>
    <property type="molecule type" value="Genomic_DNA"/>
</dbReference>
<evidence type="ECO:0000313" key="2">
    <source>
        <dbReference type="Proteomes" id="UP001172457"/>
    </source>
</evidence>
<sequence>MEEERKKKAVLRRMEEERKKKGVMIWWWVRRPLIRHAKGEARHGQDIVVTLSIVTSNVVNGKGLNMELVTVKGWGWHAFATSIVESYESINERRRL</sequence>
<accession>A0AA38SZY1</accession>
<evidence type="ECO:0000313" key="1">
    <source>
        <dbReference type="EMBL" id="KAJ9551803.1"/>
    </source>
</evidence>
<gene>
    <name evidence="1" type="ORF">OSB04_015848</name>
</gene>
<comment type="caution">
    <text evidence="1">The sequence shown here is derived from an EMBL/GenBank/DDBJ whole genome shotgun (WGS) entry which is preliminary data.</text>
</comment>